<name>A0A918MVR6_9ALTE</name>
<feature type="domain" description="DNA-binding transcriptional repressor CapW winged helix-turn-helix" evidence="3">
    <location>
        <begin position="20"/>
        <end position="89"/>
    </location>
</feature>
<feature type="domain" description="DNA-binding transcriptional repressor CapW C-terminal dimerisation" evidence="2">
    <location>
        <begin position="216"/>
        <end position="284"/>
    </location>
</feature>
<organism evidence="4 5">
    <name type="scientific">Alteromonas halophila</name>
    <dbReference type="NCBI Taxonomy" id="516698"/>
    <lineage>
        <taxon>Bacteria</taxon>
        <taxon>Pseudomonadati</taxon>
        <taxon>Pseudomonadota</taxon>
        <taxon>Gammaproteobacteria</taxon>
        <taxon>Alteromonadales</taxon>
        <taxon>Alteromonadaceae</taxon>
        <taxon>Alteromonas/Salinimonas group</taxon>
        <taxon>Alteromonas</taxon>
    </lineage>
</organism>
<dbReference type="PIRSF" id="PIRSF015558">
    <property type="entry name" value="Txn_reg_DeoR_prd"/>
    <property type="match status" value="1"/>
</dbReference>
<evidence type="ECO:0000313" key="5">
    <source>
        <dbReference type="Proteomes" id="UP000631300"/>
    </source>
</evidence>
<protein>
    <submittedName>
        <fullName evidence="4">WYL domain-containing protein</fullName>
    </submittedName>
</protein>
<dbReference type="Pfam" id="PF13280">
    <property type="entry name" value="WYL"/>
    <property type="match status" value="1"/>
</dbReference>
<dbReference type="InterPro" id="IPR016634">
    <property type="entry name" value="CapW-like"/>
</dbReference>
<feature type="domain" description="WYL" evidence="1">
    <location>
        <begin position="129"/>
        <end position="196"/>
    </location>
</feature>
<dbReference type="InterPro" id="IPR059019">
    <property type="entry name" value="WHD_CapW"/>
</dbReference>
<dbReference type="InterPro" id="IPR026881">
    <property type="entry name" value="WYL_dom"/>
</dbReference>
<evidence type="ECO:0000259" key="3">
    <source>
        <dbReference type="Pfam" id="PF26109"/>
    </source>
</evidence>
<dbReference type="Proteomes" id="UP000631300">
    <property type="component" value="Unassembled WGS sequence"/>
</dbReference>
<dbReference type="Pfam" id="PF26109">
    <property type="entry name" value="WHD_BrxR"/>
    <property type="match status" value="1"/>
</dbReference>
<dbReference type="AlphaFoldDB" id="A0A918MVR6"/>
<reference evidence="4" key="2">
    <citation type="submission" date="2020-09" db="EMBL/GenBank/DDBJ databases">
        <authorList>
            <person name="Sun Q."/>
            <person name="Kim S."/>
        </authorList>
    </citation>
    <scope>NUCLEOTIDE SEQUENCE</scope>
    <source>
        <strain evidence="4">KCTC 22164</strain>
    </source>
</reference>
<comment type="caution">
    <text evidence="4">The sequence shown here is derived from an EMBL/GenBank/DDBJ whole genome shotgun (WGS) entry which is preliminary data.</text>
</comment>
<evidence type="ECO:0000259" key="1">
    <source>
        <dbReference type="Pfam" id="PF13280"/>
    </source>
</evidence>
<dbReference type="EMBL" id="BMXP01000001">
    <property type="protein sequence ID" value="GGW74640.1"/>
    <property type="molecule type" value="Genomic_DNA"/>
</dbReference>
<evidence type="ECO:0000259" key="2">
    <source>
        <dbReference type="Pfam" id="PF26107"/>
    </source>
</evidence>
<reference evidence="4" key="1">
    <citation type="journal article" date="2014" name="Int. J. Syst. Evol. Microbiol.">
        <title>Complete genome sequence of Corynebacterium casei LMG S-19264T (=DSM 44701T), isolated from a smear-ripened cheese.</title>
        <authorList>
            <consortium name="US DOE Joint Genome Institute (JGI-PGF)"/>
            <person name="Walter F."/>
            <person name="Albersmeier A."/>
            <person name="Kalinowski J."/>
            <person name="Ruckert C."/>
        </authorList>
    </citation>
    <scope>NUCLEOTIDE SEQUENCE</scope>
    <source>
        <strain evidence="4">KCTC 22164</strain>
    </source>
</reference>
<sequence length="300" mass="33745">MQDAISPERKESLNELSHAQRERLAFIDFSLQYFGQVTRQDLIARFATGLAASTRDFTLYKQFVPNNLILDQTTKHYRRQAGFTPLFRHNPETILHSLSRGFGDGLSGQITPSEHCFNAVGLIQPDADIIAGIMRAIHNGQVINADYVSLTSGQSIREMVPHAIVNNGHRWHVRAYDPASASFRDFVCTRFVNVTVNGRDRMEKECPEHDSAWQQTVTLELVAHPNLDNPKAVMLDYSMQNGQKSVTTRAALAAYLLRYWQVDCSDGHRIEGQGCQLALANREVLDEIESAHLAPGVTRR</sequence>
<gene>
    <name evidence="4" type="ORF">GCM10007391_03310</name>
</gene>
<accession>A0A918MVR6</accession>
<keyword evidence="5" id="KW-1185">Reference proteome</keyword>
<dbReference type="PROSITE" id="PS52050">
    <property type="entry name" value="WYL"/>
    <property type="match status" value="1"/>
</dbReference>
<evidence type="ECO:0000313" key="4">
    <source>
        <dbReference type="EMBL" id="GGW74640.1"/>
    </source>
</evidence>
<dbReference type="InterPro" id="IPR059020">
    <property type="entry name" value="CapW_CTD"/>
</dbReference>
<proteinExistence type="predicted"/>
<dbReference type="Pfam" id="PF26107">
    <property type="entry name" value="BrxR_CTD"/>
    <property type="match status" value="1"/>
</dbReference>
<dbReference type="RefSeq" id="WP_189403347.1">
    <property type="nucleotide sequence ID" value="NZ_BMXP01000001.1"/>
</dbReference>